<gene>
    <name evidence="3" type="primary">Dgri\GH10692</name>
    <name evidence="3" type="ORF">Dgri_GH10692</name>
</gene>
<proteinExistence type="predicted"/>
<dbReference type="HOGENOM" id="CLU_046196_0_0_1"/>
<evidence type="ECO:0000313" key="4">
    <source>
        <dbReference type="Proteomes" id="UP000001070"/>
    </source>
</evidence>
<evidence type="ECO:0000256" key="1">
    <source>
        <dbReference type="SAM" id="Phobius"/>
    </source>
</evidence>
<dbReference type="AlphaFoldDB" id="B4JC63"/>
<accession>B4JC63</accession>
<keyword evidence="1" id="KW-0812">Transmembrane</keyword>
<organism evidence="4">
    <name type="scientific">Drosophila grimshawi</name>
    <name type="common">Hawaiian fruit fly</name>
    <name type="synonym">Idiomyia grimshawi</name>
    <dbReference type="NCBI Taxonomy" id="7222"/>
    <lineage>
        <taxon>Eukaryota</taxon>
        <taxon>Metazoa</taxon>
        <taxon>Ecdysozoa</taxon>
        <taxon>Arthropoda</taxon>
        <taxon>Hexapoda</taxon>
        <taxon>Insecta</taxon>
        <taxon>Pterygota</taxon>
        <taxon>Neoptera</taxon>
        <taxon>Endopterygota</taxon>
        <taxon>Diptera</taxon>
        <taxon>Brachycera</taxon>
        <taxon>Muscomorpha</taxon>
        <taxon>Ephydroidea</taxon>
        <taxon>Drosophilidae</taxon>
        <taxon>Drosophila</taxon>
        <taxon>Hawaiian Drosophila</taxon>
    </lineage>
</organism>
<keyword evidence="2" id="KW-0732">Signal</keyword>
<feature type="transmembrane region" description="Helical" evidence="1">
    <location>
        <begin position="191"/>
        <end position="211"/>
    </location>
</feature>
<evidence type="ECO:0000256" key="2">
    <source>
        <dbReference type="SAM" id="SignalP"/>
    </source>
</evidence>
<evidence type="ECO:0000313" key="3">
    <source>
        <dbReference type="EMBL" id="EDW03076.1"/>
    </source>
</evidence>
<dbReference type="PhylomeDB" id="B4JC63"/>
<name>B4JC63_DROGR</name>
<dbReference type="InParanoid" id="B4JC63"/>
<feature type="chain" id="PRO_5002811974" evidence="2">
    <location>
        <begin position="18"/>
        <end position="353"/>
    </location>
</feature>
<keyword evidence="1" id="KW-0472">Membrane</keyword>
<keyword evidence="1" id="KW-1133">Transmembrane helix</keyword>
<dbReference type="eggNOG" id="ENOG502T9HR">
    <property type="taxonomic scope" value="Eukaryota"/>
</dbReference>
<dbReference type="FunCoup" id="B4JC63">
    <property type="interactions" value="3"/>
</dbReference>
<dbReference type="OMA" id="GTWITIY"/>
<dbReference type="EMBL" id="CH916368">
    <property type="protein sequence ID" value="EDW03076.1"/>
    <property type="molecule type" value="Genomic_DNA"/>
</dbReference>
<feature type="signal peptide" evidence="2">
    <location>
        <begin position="1"/>
        <end position="17"/>
    </location>
</feature>
<dbReference type="Proteomes" id="UP000001070">
    <property type="component" value="Unassembled WGS sequence"/>
</dbReference>
<dbReference type="STRING" id="7222.B4JC63"/>
<reference evidence="3 4" key="1">
    <citation type="journal article" date="2007" name="Nature">
        <title>Evolution of genes and genomes on the Drosophila phylogeny.</title>
        <authorList>
            <consortium name="Drosophila 12 Genomes Consortium"/>
            <person name="Clark A.G."/>
            <person name="Eisen M.B."/>
            <person name="Smith D.R."/>
            <person name="Bergman C.M."/>
            <person name="Oliver B."/>
            <person name="Markow T.A."/>
            <person name="Kaufman T.C."/>
            <person name="Kellis M."/>
            <person name="Gelbart W."/>
            <person name="Iyer V.N."/>
            <person name="Pollard D.A."/>
            <person name="Sackton T.B."/>
            <person name="Larracuente A.M."/>
            <person name="Singh N.D."/>
            <person name="Abad J.P."/>
            <person name="Abt D.N."/>
            <person name="Adryan B."/>
            <person name="Aguade M."/>
            <person name="Akashi H."/>
            <person name="Anderson W.W."/>
            <person name="Aquadro C.F."/>
            <person name="Ardell D.H."/>
            <person name="Arguello R."/>
            <person name="Artieri C.G."/>
            <person name="Barbash D.A."/>
            <person name="Barker D."/>
            <person name="Barsanti P."/>
            <person name="Batterham P."/>
            <person name="Batzoglou S."/>
            <person name="Begun D."/>
            <person name="Bhutkar A."/>
            <person name="Blanco E."/>
            <person name="Bosak S.A."/>
            <person name="Bradley R.K."/>
            <person name="Brand A.D."/>
            <person name="Brent M.R."/>
            <person name="Brooks A.N."/>
            <person name="Brown R.H."/>
            <person name="Butlin R.K."/>
            <person name="Caggese C."/>
            <person name="Calvi B.R."/>
            <person name="Bernardo de Carvalho A."/>
            <person name="Caspi A."/>
            <person name="Castrezana S."/>
            <person name="Celniker S.E."/>
            <person name="Chang J.L."/>
            <person name="Chapple C."/>
            <person name="Chatterji S."/>
            <person name="Chinwalla A."/>
            <person name="Civetta A."/>
            <person name="Clifton S.W."/>
            <person name="Comeron J.M."/>
            <person name="Costello J.C."/>
            <person name="Coyne J.A."/>
            <person name="Daub J."/>
            <person name="David R.G."/>
            <person name="Delcher A.L."/>
            <person name="Delehaunty K."/>
            <person name="Do C.B."/>
            <person name="Ebling H."/>
            <person name="Edwards K."/>
            <person name="Eickbush T."/>
            <person name="Evans J.D."/>
            <person name="Filipski A."/>
            <person name="Findeiss S."/>
            <person name="Freyhult E."/>
            <person name="Fulton L."/>
            <person name="Fulton R."/>
            <person name="Garcia A.C."/>
            <person name="Gardiner A."/>
            <person name="Garfield D.A."/>
            <person name="Garvin B.E."/>
            <person name="Gibson G."/>
            <person name="Gilbert D."/>
            <person name="Gnerre S."/>
            <person name="Godfrey J."/>
            <person name="Good R."/>
            <person name="Gotea V."/>
            <person name="Gravely B."/>
            <person name="Greenberg A.J."/>
            <person name="Griffiths-Jones S."/>
            <person name="Gross S."/>
            <person name="Guigo R."/>
            <person name="Gustafson E.A."/>
            <person name="Haerty W."/>
            <person name="Hahn M.W."/>
            <person name="Halligan D.L."/>
            <person name="Halpern A.L."/>
            <person name="Halter G.M."/>
            <person name="Han M.V."/>
            <person name="Heger A."/>
            <person name="Hillier L."/>
            <person name="Hinrichs A.S."/>
            <person name="Holmes I."/>
            <person name="Hoskins R.A."/>
            <person name="Hubisz M.J."/>
            <person name="Hultmark D."/>
            <person name="Huntley M.A."/>
            <person name="Jaffe D.B."/>
            <person name="Jagadeeshan S."/>
            <person name="Jeck W.R."/>
            <person name="Johnson J."/>
            <person name="Jones C.D."/>
            <person name="Jordan W.C."/>
            <person name="Karpen G.H."/>
            <person name="Kataoka E."/>
            <person name="Keightley P.D."/>
            <person name="Kheradpour P."/>
            <person name="Kirkness E.F."/>
            <person name="Koerich L.B."/>
            <person name="Kristiansen K."/>
            <person name="Kudrna D."/>
            <person name="Kulathinal R.J."/>
            <person name="Kumar S."/>
            <person name="Kwok R."/>
            <person name="Lander E."/>
            <person name="Langley C.H."/>
            <person name="Lapoint R."/>
            <person name="Lazzaro B.P."/>
            <person name="Lee S.J."/>
            <person name="Levesque L."/>
            <person name="Li R."/>
            <person name="Lin C.F."/>
            <person name="Lin M.F."/>
            <person name="Lindblad-Toh K."/>
            <person name="Llopart A."/>
            <person name="Long M."/>
            <person name="Low L."/>
            <person name="Lozovsky E."/>
            <person name="Lu J."/>
            <person name="Luo M."/>
            <person name="Machado C.A."/>
            <person name="Makalowski W."/>
            <person name="Marzo M."/>
            <person name="Matsuda M."/>
            <person name="Matzkin L."/>
            <person name="McAllister B."/>
            <person name="McBride C.S."/>
            <person name="McKernan B."/>
            <person name="McKernan K."/>
            <person name="Mendez-Lago M."/>
            <person name="Minx P."/>
            <person name="Mollenhauer M.U."/>
            <person name="Montooth K."/>
            <person name="Mount S.M."/>
            <person name="Mu X."/>
            <person name="Myers E."/>
            <person name="Negre B."/>
            <person name="Newfeld S."/>
            <person name="Nielsen R."/>
            <person name="Noor M.A."/>
            <person name="O'Grady P."/>
            <person name="Pachter L."/>
            <person name="Papaceit M."/>
            <person name="Parisi M.J."/>
            <person name="Parisi M."/>
            <person name="Parts L."/>
            <person name="Pedersen J.S."/>
            <person name="Pesole G."/>
            <person name="Phillippy A.M."/>
            <person name="Ponting C.P."/>
            <person name="Pop M."/>
            <person name="Porcelli D."/>
            <person name="Powell J.R."/>
            <person name="Prohaska S."/>
            <person name="Pruitt K."/>
            <person name="Puig M."/>
            <person name="Quesneville H."/>
            <person name="Ram K.R."/>
            <person name="Rand D."/>
            <person name="Rasmussen M.D."/>
            <person name="Reed L.K."/>
            <person name="Reenan R."/>
            <person name="Reily A."/>
            <person name="Remington K.A."/>
            <person name="Rieger T.T."/>
            <person name="Ritchie M.G."/>
            <person name="Robin C."/>
            <person name="Rogers Y.H."/>
            <person name="Rohde C."/>
            <person name="Rozas J."/>
            <person name="Rubenfield M.J."/>
            <person name="Ruiz A."/>
            <person name="Russo S."/>
            <person name="Salzberg S.L."/>
            <person name="Sanchez-Gracia A."/>
            <person name="Saranga D.J."/>
            <person name="Sato H."/>
            <person name="Schaeffer S.W."/>
            <person name="Schatz M.C."/>
            <person name="Schlenke T."/>
            <person name="Schwartz R."/>
            <person name="Segarra C."/>
            <person name="Singh R.S."/>
            <person name="Sirot L."/>
            <person name="Sirota M."/>
            <person name="Sisneros N.B."/>
            <person name="Smith C.D."/>
            <person name="Smith T.F."/>
            <person name="Spieth J."/>
            <person name="Stage D.E."/>
            <person name="Stark A."/>
            <person name="Stephan W."/>
            <person name="Strausberg R.L."/>
            <person name="Strempel S."/>
            <person name="Sturgill D."/>
            <person name="Sutton G."/>
            <person name="Sutton G.G."/>
            <person name="Tao W."/>
            <person name="Teichmann S."/>
            <person name="Tobari Y.N."/>
            <person name="Tomimura Y."/>
            <person name="Tsolas J.M."/>
            <person name="Valente V.L."/>
            <person name="Venter E."/>
            <person name="Venter J.C."/>
            <person name="Vicario S."/>
            <person name="Vieira F.G."/>
            <person name="Vilella A.J."/>
            <person name="Villasante A."/>
            <person name="Walenz B."/>
            <person name="Wang J."/>
            <person name="Wasserman M."/>
            <person name="Watts T."/>
            <person name="Wilson D."/>
            <person name="Wilson R.K."/>
            <person name="Wing R.A."/>
            <person name="Wolfner M.F."/>
            <person name="Wong A."/>
            <person name="Wong G.K."/>
            <person name="Wu C.I."/>
            <person name="Wu G."/>
            <person name="Yamamoto D."/>
            <person name="Yang H.P."/>
            <person name="Yang S.P."/>
            <person name="Yorke J.A."/>
            <person name="Yoshida K."/>
            <person name="Zdobnov E."/>
            <person name="Zhang P."/>
            <person name="Zhang Y."/>
            <person name="Zimin A.V."/>
            <person name="Baldwin J."/>
            <person name="Abdouelleil A."/>
            <person name="Abdulkadir J."/>
            <person name="Abebe A."/>
            <person name="Abera B."/>
            <person name="Abreu J."/>
            <person name="Acer S.C."/>
            <person name="Aftuck L."/>
            <person name="Alexander A."/>
            <person name="An P."/>
            <person name="Anderson E."/>
            <person name="Anderson S."/>
            <person name="Arachi H."/>
            <person name="Azer M."/>
            <person name="Bachantsang P."/>
            <person name="Barry A."/>
            <person name="Bayul T."/>
            <person name="Berlin A."/>
            <person name="Bessette D."/>
            <person name="Bloom T."/>
            <person name="Blye J."/>
            <person name="Boguslavskiy L."/>
            <person name="Bonnet C."/>
            <person name="Boukhgalter B."/>
            <person name="Bourzgui I."/>
            <person name="Brown A."/>
            <person name="Cahill P."/>
            <person name="Channer S."/>
            <person name="Cheshatsang Y."/>
            <person name="Chuda L."/>
            <person name="Citroen M."/>
            <person name="Collymore A."/>
            <person name="Cooke P."/>
            <person name="Costello M."/>
            <person name="D'Aco K."/>
            <person name="Daza R."/>
            <person name="De Haan G."/>
            <person name="DeGray S."/>
            <person name="DeMaso C."/>
            <person name="Dhargay N."/>
            <person name="Dooley K."/>
            <person name="Dooley E."/>
            <person name="Doricent M."/>
            <person name="Dorje P."/>
            <person name="Dorjee K."/>
            <person name="Dupes A."/>
            <person name="Elong R."/>
            <person name="Falk J."/>
            <person name="Farina A."/>
            <person name="Faro S."/>
            <person name="Ferguson D."/>
            <person name="Fisher S."/>
            <person name="Foley C.D."/>
            <person name="Franke A."/>
            <person name="Friedrich D."/>
            <person name="Gadbois L."/>
            <person name="Gearin G."/>
            <person name="Gearin C.R."/>
            <person name="Giannoukos G."/>
            <person name="Goode T."/>
            <person name="Graham J."/>
            <person name="Grandbois E."/>
            <person name="Grewal S."/>
            <person name="Gyaltsen K."/>
            <person name="Hafez N."/>
            <person name="Hagos B."/>
            <person name="Hall J."/>
            <person name="Henson C."/>
            <person name="Hollinger A."/>
            <person name="Honan T."/>
            <person name="Huard M.D."/>
            <person name="Hughes L."/>
            <person name="Hurhula B."/>
            <person name="Husby M.E."/>
            <person name="Kamat A."/>
            <person name="Kanga B."/>
            <person name="Kashin S."/>
            <person name="Khazanovich D."/>
            <person name="Kisner P."/>
            <person name="Lance K."/>
            <person name="Lara M."/>
            <person name="Lee W."/>
            <person name="Lennon N."/>
            <person name="Letendre F."/>
            <person name="LeVine R."/>
            <person name="Lipovsky A."/>
            <person name="Liu X."/>
            <person name="Liu J."/>
            <person name="Liu S."/>
            <person name="Lokyitsang T."/>
            <person name="Lokyitsang Y."/>
            <person name="Lubonja R."/>
            <person name="Lui A."/>
            <person name="MacDonald P."/>
            <person name="Magnisalis V."/>
            <person name="Maru K."/>
            <person name="Matthews C."/>
            <person name="McCusker W."/>
            <person name="McDonough S."/>
            <person name="Mehta T."/>
            <person name="Meldrim J."/>
            <person name="Meneus L."/>
            <person name="Mihai O."/>
            <person name="Mihalev A."/>
            <person name="Mihova T."/>
            <person name="Mittelman R."/>
            <person name="Mlenga V."/>
            <person name="Montmayeur A."/>
            <person name="Mulrain L."/>
            <person name="Navidi A."/>
            <person name="Naylor J."/>
            <person name="Negash T."/>
            <person name="Nguyen T."/>
            <person name="Nguyen N."/>
            <person name="Nicol R."/>
            <person name="Norbu C."/>
            <person name="Norbu N."/>
            <person name="Novod N."/>
            <person name="O'Neill B."/>
            <person name="Osman S."/>
            <person name="Markiewicz E."/>
            <person name="Oyono O.L."/>
            <person name="Patti C."/>
            <person name="Phunkhang P."/>
            <person name="Pierre F."/>
            <person name="Priest M."/>
            <person name="Raghuraman S."/>
            <person name="Rege F."/>
            <person name="Reyes R."/>
            <person name="Rise C."/>
            <person name="Rogov P."/>
            <person name="Ross K."/>
            <person name="Ryan E."/>
            <person name="Settipalli S."/>
            <person name="Shea T."/>
            <person name="Sherpa N."/>
            <person name="Shi L."/>
            <person name="Shih D."/>
            <person name="Sparrow T."/>
            <person name="Spaulding J."/>
            <person name="Stalker J."/>
            <person name="Stange-Thomann N."/>
            <person name="Stavropoulos S."/>
            <person name="Stone C."/>
            <person name="Strader C."/>
            <person name="Tesfaye S."/>
            <person name="Thomson T."/>
            <person name="Thoulutsang Y."/>
            <person name="Thoulutsang D."/>
            <person name="Topham K."/>
            <person name="Topping I."/>
            <person name="Tsamla T."/>
            <person name="Vassiliev H."/>
            <person name="Vo A."/>
            <person name="Wangchuk T."/>
            <person name="Wangdi T."/>
            <person name="Weiand M."/>
            <person name="Wilkinson J."/>
            <person name="Wilson A."/>
            <person name="Yadav S."/>
            <person name="Young G."/>
            <person name="Yu Q."/>
            <person name="Zembek L."/>
            <person name="Zhong D."/>
            <person name="Zimmer A."/>
            <person name="Zwirko Z."/>
            <person name="Jaffe D.B."/>
            <person name="Alvarez P."/>
            <person name="Brockman W."/>
            <person name="Butler J."/>
            <person name="Chin C."/>
            <person name="Gnerre S."/>
            <person name="Grabherr M."/>
            <person name="Kleber M."/>
            <person name="Mauceli E."/>
            <person name="MacCallum I."/>
        </authorList>
    </citation>
    <scope>NUCLEOTIDE SEQUENCE [LARGE SCALE GENOMIC DNA]</scope>
    <source>
        <strain evidence="4">Tucson 15287-2541.00</strain>
    </source>
</reference>
<keyword evidence="4" id="KW-1185">Reference proteome</keyword>
<protein>
    <submittedName>
        <fullName evidence="3">GH10692</fullName>
    </submittedName>
</protein>
<feature type="transmembrane region" description="Helical" evidence="1">
    <location>
        <begin position="159"/>
        <end position="179"/>
    </location>
</feature>
<sequence>MIAFIWLLALLATKGSTQHLYNDQFNEQLITYLHVDIPHVQDSLLRLQVLYSQNHIHIYCRRNQELRLGNIFQSNRQQLQLMPYTSNVDYRQYRAATAHGVHRAHSENRERLEDKLLARSGQRLHHITMPSHDHACYGIYTDQAYNITLLQGDCLICSYFMAMVLGIHLIGQTIVFVALQSCRPSWVNFMLVLQQYPTSVALAAVAGAWLLTKVCQRLRGLWHHRWVRLMDRHLPQLLSYMLLLSASNHSRCGWYCIGLLLPWRILGDLWHRFRAQSDSSEALTELRSLHQFAKRRSSDDHCAELVQMPATNRQYIEITDDEDEDADAVPTRLNRSDRNLYSNRSLQQLPRSI</sequence>